<reference evidence="2" key="1">
    <citation type="submission" date="2019-09" db="EMBL/GenBank/DDBJ databases">
        <title>Organ-specific transcriptomic study of the physiology of the cattle tick, Rhipicephalus microplus.</title>
        <authorList>
            <person name="Tirloni L."/>
            <person name="Braz G."/>
            <person name="Gandara A.C.P."/>
            <person name="Sabadin G.A."/>
            <person name="da Silva R.M."/>
            <person name="Guizzo M.G."/>
            <person name="Machado J.A."/>
            <person name="Costa E.P."/>
            <person name="Gomes H.F."/>
            <person name="Moraes J."/>
            <person name="Mota M.B.S."/>
            <person name="Mesquita R.D."/>
            <person name="Alvarenga P.H."/>
            <person name="Alves F."/>
            <person name="Seixas A."/>
            <person name="da Fonseca R.N."/>
            <person name="Fogaca A."/>
            <person name="Logullo C."/>
            <person name="Tanaka A."/>
            <person name="Daffre S."/>
            <person name="Termignoni C."/>
            <person name="Vaz I.S.Jr."/>
            <person name="Oliveira P.L."/>
            <person name="Ribeiro J.M."/>
        </authorList>
    </citation>
    <scope>NUCLEOTIDE SEQUENCE</scope>
    <source>
        <strain evidence="2">Porto Alegre</strain>
    </source>
</reference>
<name>A0A6M2DC96_RHIMP</name>
<evidence type="ECO:0000256" key="1">
    <source>
        <dbReference type="SAM" id="SignalP"/>
    </source>
</evidence>
<feature type="signal peptide" evidence="1">
    <location>
        <begin position="1"/>
        <end position="36"/>
    </location>
</feature>
<organism evidence="2">
    <name type="scientific">Rhipicephalus microplus</name>
    <name type="common">Cattle tick</name>
    <name type="synonym">Boophilus microplus</name>
    <dbReference type="NCBI Taxonomy" id="6941"/>
    <lineage>
        <taxon>Eukaryota</taxon>
        <taxon>Metazoa</taxon>
        <taxon>Ecdysozoa</taxon>
        <taxon>Arthropoda</taxon>
        <taxon>Chelicerata</taxon>
        <taxon>Arachnida</taxon>
        <taxon>Acari</taxon>
        <taxon>Parasitiformes</taxon>
        <taxon>Ixodida</taxon>
        <taxon>Ixodoidea</taxon>
        <taxon>Ixodidae</taxon>
        <taxon>Rhipicephalinae</taxon>
        <taxon>Rhipicephalus</taxon>
        <taxon>Boophilus</taxon>
    </lineage>
</organism>
<sequence length="135" mass="14935">MTSKSKQRPVSKVITAPIPLWLLWPLFCQVPSNITATSVSPATSFVNSLDRRKFSLTAAMAAVCTFFAIEKNPRWCIGFGSPIMEQNLDNCSCPMPTARAATTAFTFTAKLSRELPLSYRWLTRLLSSAVTRSDV</sequence>
<accession>A0A6M2DC96</accession>
<dbReference type="EMBL" id="GHWJ01009840">
    <property type="protein sequence ID" value="NOV42577.1"/>
    <property type="molecule type" value="Transcribed_RNA"/>
</dbReference>
<proteinExistence type="predicted"/>
<protein>
    <submittedName>
        <fullName evidence="2">Putative secreted protein synganglion overexpressed</fullName>
    </submittedName>
</protein>
<dbReference type="AlphaFoldDB" id="A0A6M2DC96"/>
<evidence type="ECO:0000313" key="2">
    <source>
        <dbReference type="EMBL" id="NOV42577.1"/>
    </source>
</evidence>
<keyword evidence="1" id="KW-0732">Signal</keyword>
<feature type="chain" id="PRO_5026743106" evidence="1">
    <location>
        <begin position="37"/>
        <end position="135"/>
    </location>
</feature>